<feature type="transmembrane region" description="Helical" evidence="7">
    <location>
        <begin position="234"/>
        <end position="256"/>
    </location>
</feature>
<evidence type="ECO:0000259" key="8">
    <source>
        <dbReference type="PROSITE" id="PS50156"/>
    </source>
</evidence>
<feature type="transmembrane region" description="Helical" evidence="7">
    <location>
        <begin position="764"/>
        <end position="786"/>
    </location>
</feature>
<dbReference type="InterPro" id="IPR001036">
    <property type="entry name" value="Acrflvin-R"/>
</dbReference>
<dbReference type="InterPro" id="IPR050545">
    <property type="entry name" value="Mycobact_MmpL"/>
</dbReference>
<keyword evidence="3" id="KW-1003">Cell membrane</keyword>
<dbReference type="GO" id="GO:0005886">
    <property type="term" value="C:plasma membrane"/>
    <property type="evidence" value="ECO:0007669"/>
    <property type="project" value="UniProtKB-SubCell"/>
</dbReference>
<sequence length="876" mass="97819">MIHISETAARKPKFFFWVSGLLSLLMIGLVALPSVWPSTYSLLFPLQIDTDPENMLSVDEPVRVFHNSQKKEFSLYDMVVVGVINSSHPEGVFNKKSLGDIHALTEFAKKIQWQDKDGKTQGVISADLMALSTVDNIEPGGPGEVKFEWLMKEPPRDDAEALSIRRKAQNLPLLNGTIVSDDGKAVALYIPITAKNVSYNVVEALKSKIAEFSGDDHYHITGLPVAQDTFGVEMFIQMAISAPMAMLLIFLLMWYFFKKASLVVSPMIVAMVSVIVTMGLLVVTGNTVHIMSSMIPIFIMPIAVLDAIHILSDFYDRYPLYKDRKKTLQHVMKELSAPMLFTTLTTAVGFASLALTPIPPVQTFGLFVSIGVILAWLFTITLVPAYIMLMSEETFADFGLDHTDTDNNSPLAKALNGLGRVTFRGAKLIILGVFALAAVAWVGIDRIVVNDNPVKWFSADHEIRIADKALNERFAGTYMAYLVLKGPDAEKANLPFFAQGLKLGMQTHAMKPLNEMASEVDGLLLNARDRDQLIALLIAKIERHMETVSDEDWTAWDDALTWVGEYLSKEEIFKDPQVLTYMSNLQKYLQTTGLVGKSNSLSDVVKTVHRELFMGDEEAYRIPDSRSAVAETLITYQNSHRPQDLWHFVTPDYKKTNMWLQLKSGDNRDMSALIDKVDQYFLDNPAPEGISHDWFGLTYINVIWQDKMVAGMAEAFIGSFIIVFIMMVFLFRSLWWGTLAMIPLTFTIGMIYGIIGLIGKDYDMPVAVLSSLSLGLAVDYAIHFLVRSRELRKKYPDWKTTYVAVFGEPARAITRNVIVVGIGFLPLLAAPLVPYQTVGVFISAILILAGVATLTILPALIRLFEGLLFKKEMERT</sequence>
<evidence type="ECO:0000256" key="4">
    <source>
        <dbReference type="ARBA" id="ARBA00022692"/>
    </source>
</evidence>
<dbReference type="AlphaFoldDB" id="A0A3B1B603"/>
<proteinExistence type="inferred from homology"/>
<reference evidence="9" key="1">
    <citation type="submission" date="2018-06" db="EMBL/GenBank/DDBJ databases">
        <authorList>
            <person name="Zhirakovskaya E."/>
        </authorList>
    </citation>
    <scope>NUCLEOTIDE SEQUENCE</scope>
</reference>
<keyword evidence="4 7" id="KW-0812">Transmembrane</keyword>
<evidence type="ECO:0000313" key="9">
    <source>
        <dbReference type="EMBL" id="VAX06808.1"/>
    </source>
</evidence>
<dbReference type="InterPro" id="IPR000731">
    <property type="entry name" value="SSD"/>
</dbReference>
<evidence type="ECO:0000256" key="5">
    <source>
        <dbReference type="ARBA" id="ARBA00022989"/>
    </source>
</evidence>
<dbReference type="PANTHER" id="PTHR33406">
    <property type="entry name" value="MEMBRANE PROTEIN MJ1562-RELATED"/>
    <property type="match status" value="1"/>
</dbReference>
<dbReference type="SUPFAM" id="SSF82866">
    <property type="entry name" value="Multidrug efflux transporter AcrB transmembrane domain"/>
    <property type="match status" value="2"/>
</dbReference>
<evidence type="ECO:0000256" key="6">
    <source>
        <dbReference type="ARBA" id="ARBA00023136"/>
    </source>
</evidence>
<feature type="domain" description="SSD" evidence="8">
    <location>
        <begin position="259"/>
        <end position="389"/>
    </location>
</feature>
<feature type="transmembrane region" description="Helical" evidence="7">
    <location>
        <begin position="263"/>
        <end position="283"/>
    </location>
</feature>
<evidence type="ECO:0000256" key="1">
    <source>
        <dbReference type="ARBA" id="ARBA00004651"/>
    </source>
</evidence>
<feature type="transmembrane region" description="Helical" evidence="7">
    <location>
        <begin position="295"/>
        <end position="315"/>
    </location>
</feature>
<name>A0A3B1B603_9ZZZZ</name>
<keyword evidence="6 7" id="KW-0472">Membrane</keyword>
<feature type="transmembrane region" description="Helical" evidence="7">
    <location>
        <begin position="738"/>
        <end position="758"/>
    </location>
</feature>
<gene>
    <name evidence="9" type="ORF">MNBD_ALPHA03-582</name>
</gene>
<evidence type="ECO:0000256" key="2">
    <source>
        <dbReference type="ARBA" id="ARBA00010157"/>
    </source>
</evidence>
<evidence type="ECO:0000256" key="7">
    <source>
        <dbReference type="SAM" id="Phobius"/>
    </source>
</evidence>
<protein>
    <submittedName>
        <fullName evidence="9">Transporter</fullName>
    </submittedName>
</protein>
<feature type="transmembrane region" description="Helical" evidence="7">
    <location>
        <begin position="335"/>
        <end position="358"/>
    </location>
</feature>
<keyword evidence="5 7" id="KW-1133">Transmembrane helix</keyword>
<dbReference type="InterPro" id="IPR004869">
    <property type="entry name" value="MMPL_dom"/>
</dbReference>
<feature type="transmembrane region" description="Helical" evidence="7">
    <location>
        <begin position="708"/>
        <end position="731"/>
    </location>
</feature>
<dbReference type="PROSITE" id="PS50156">
    <property type="entry name" value="SSD"/>
    <property type="match status" value="1"/>
</dbReference>
<dbReference type="PANTHER" id="PTHR33406:SF6">
    <property type="entry name" value="MEMBRANE PROTEIN YDGH-RELATED"/>
    <property type="match status" value="1"/>
</dbReference>
<dbReference type="Pfam" id="PF03176">
    <property type="entry name" value="MMPL"/>
    <property type="match status" value="2"/>
</dbReference>
<feature type="transmembrane region" description="Helical" evidence="7">
    <location>
        <begin position="364"/>
        <end position="389"/>
    </location>
</feature>
<feature type="transmembrane region" description="Helical" evidence="7">
    <location>
        <begin position="817"/>
        <end position="835"/>
    </location>
</feature>
<dbReference type="GO" id="GO:0022857">
    <property type="term" value="F:transmembrane transporter activity"/>
    <property type="evidence" value="ECO:0007669"/>
    <property type="project" value="InterPro"/>
</dbReference>
<comment type="subcellular location">
    <subcellularLocation>
        <location evidence="1">Cell membrane</location>
        <topology evidence="1">Multi-pass membrane protein</topology>
    </subcellularLocation>
</comment>
<dbReference type="EMBL" id="UOFW01000183">
    <property type="protein sequence ID" value="VAX06808.1"/>
    <property type="molecule type" value="Genomic_DNA"/>
</dbReference>
<accession>A0A3B1B603</accession>
<organism evidence="9">
    <name type="scientific">hydrothermal vent metagenome</name>
    <dbReference type="NCBI Taxonomy" id="652676"/>
    <lineage>
        <taxon>unclassified sequences</taxon>
        <taxon>metagenomes</taxon>
        <taxon>ecological metagenomes</taxon>
    </lineage>
</organism>
<feature type="transmembrane region" description="Helical" evidence="7">
    <location>
        <begin position="428"/>
        <end position="444"/>
    </location>
</feature>
<dbReference type="PRINTS" id="PR00702">
    <property type="entry name" value="ACRIFLAVINRP"/>
</dbReference>
<dbReference type="Gene3D" id="1.20.1640.10">
    <property type="entry name" value="Multidrug efflux transporter AcrB transmembrane domain"/>
    <property type="match status" value="2"/>
</dbReference>
<evidence type="ECO:0000256" key="3">
    <source>
        <dbReference type="ARBA" id="ARBA00022475"/>
    </source>
</evidence>
<feature type="transmembrane region" description="Helical" evidence="7">
    <location>
        <begin position="841"/>
        <end position="864"/>
    </location>
</feature>
<comment type="similarity">
    <text evidence="2">Belongs to the resistance-nodulation-cell division (RND) (TC 2.A.6) family. MmpL subfamily.</text>
</comment>
<feature type="transmembrane region" description="Helical" evidence="7">
    <location>
        <begin position="14"/>
        <end position="36"/>
    </location>
</feature>